<comment type="catalytic activity">
    <reaction evidence="21">
        <text>7,8-dihydropteroate + L-glutamate + ATP = 7,8-dihydrofolate + ADP + phosphate + H(+)</text>
        <dbReference type="Rhea" id="RHEA:23584"/>
        <dbReference type="ChEBI" id="CHEBI:15378"/>
        <dbReference type="ChEBI" id="CHEBI:17839"/>
        <dbReference type="ChEBI" id="CHEBI:29985"/>
        <dbReference type="ChEBI" id="CHEBI:30616"/>
        <dbReference type="ChEBI" id="CHEBI:43474"/>
        <dbReference type="ChEBI" id="CHEBI:57451"/>
        <dbReference type="ChEBI" id="CHEBI:456216"/>
        <dbReference type="EC" id="6.3.2.12"/>
    </reaction>
</comment>
<evidence type="ECO:0000256" key="7">
    <source>
        <dbReference type="ARBA" id="ARBA00013025"/>
    </source>
</evidence>
<dbReference type="InterPro" id="IPR013221">
    <property type="entry name" value="Mur_ligase_cen"/>
</dbReference>
<dbReference type="EC" id="6.3.2.12" evidence="6"/>
<dbReference type="SUPFAM" id="SSF53623">
    <property type="entry name" value="MurD-like peptide ligases, catalytic domain"/>
    <property type="match status" value="1"/>
</dbReference>
<evidence type="ECO:0000313" key="26">
    <source>
        <dbReference type="Proteomes" id="UP000008461"/>
    </source>
</evidence>
<dbReference type="InterPro" id="IPR036615">
    <property type="entry name" value="Mur_ligase_C_dom_sf"/>
</dbReference>
<evidence type="ECO:0000256" key="12">
    <source>
        <dbReference type="ARBA" id="ARBA00022840"/>
    </source>
</evidence>
<keyword evidence="11 22" id="KW-0547">Nucleotide-binding</keyword>
<evidence type="ECO:0000256" key="1">
    <source>
        <dbReference type="ARBA" id="ARBA00001946"/>
    </source>
</evidence>
<dbReference type="Gene3D" id="3.90.190.20">
    <property type="entry name" value="Mur ligase, C-terminal domain"/>
    <property type="match status" value="1"/>
</dbReference>
<dbReference type="InterPro" id="IPR004101">
    <property type="entry name" value="Mur_ligase_C"/>
</dbReference>
<dbReference type="RefSeq" id="WP_013767729.1">
    <property type="nucleotide sequence ID" value="NC_015510.1"/>
</dbReference>
<keyword evidence="26" id="KW-1185">Reference proteome</keyword>
<dbReference type="GO" id="GO:0046656">
    <property type="term" value="P:folic acid biosynthetic process"/>
    <property type="evidence" value="ECO:0007669"/>
    <property type="project" value="UniProtKB-KW"/>
</dbReference>
<dbReference type="Gene3D" id="3.40.1190.10">
    <property type="entry name" value="Mur-like, catalytic domain"/>
    <property type="match status" value="1"/>
</dbReference>
<dbReference type="PIRSF" id="PIRSF001563">
    <property type="entry name" value="Folylpolyglu_synth"/>
    <property type="match status" value="1"/>
</dbReference>
<evidence type="ECO:0000259" key="24">
    <source>
        <dbReference type="Pfam" id="PF08245"/>
    </source>
</evidence>
<dbReference type="SUPFAM" id="SSF53244">
    <property type="entry name" value="MurD-like peptide ligases, peptide-binding domain"/>
    <property type="match status" value="1"/>
</dbReference>
<comment type="similarity">
    <text evidence="5 22">Belongs to the folylpolyglutamate synthase family.</text>
</comment>
<comment type="cofactor">
    <cofactor evidence="1">
        <name>Mg(2+)</name>
        <dbReference type="ChEBI" id="CHEBI:18420"/>
    </cofactor>
</comment>
<dbReference type="AlphaFoldDB" id="F4KPZ1"/>
<dbReference type="PROSITE" id="PS01012">
    <property type="entry name" value="FOLYLPOLYGLU_SYNT_2"/>
    <property type="match status" value="1"/>
</dbReference>
<evidence type="ECO:0000256" key="5">
    <source>
        <dbReference type="ARBA" id="ARBA00008276"/>
    </source>
</evidence>
<comment type="catalytic activity">
    <reaction evidence="18">
        <text>(6S)-5,6,7,8-tetrahydrofolyl-(gamma-L-Glu)(n) + L-glutamate + ATP = (6S)-5,6,7,8-tetrahydrofolyl-(gamma-L-Glu)(n+1) + ADP + phosphate + H(+)</text>
        <dbReference type="Rhea" id="RHEA:10580"/>
        <dbReference type="Rhea" id="RHEA-COMP:14738"/>
        <dbReference type="Rhea" id="RHEA-COMP:14740"/>
        <dbReference type="ChEBI" id="CHEBI:15378"/>
        <dbReference type="ChEBI" id="CHEBI:29985"/>
        <dbReference type="ChEBI" id="CHEBI:30616"/>
        <dbReference type="ChEBI" id="CHEBI:43474"/>
        <dbReference type="ChEBI" id="CHEBI:141005"/>
        <dbReference type="ChEBI" id="CHEBI:456216"/>
        <dbReference type="EC" id="6.3.2.17"/>
    </reaction>
</comment>
<dbReference type="STRING" id="760192.Halhy_5370"/>
<evidence type="ECO:0000256" key="4">
    <source>
        <dbReference type="ARBA" id="ARBA00005150"/>
    </source>
</evidence>
<dbReference type="InterPro" id="IPR018109">
    <property type="entry name" value="Folylpolyglutamate_synth_CS"/>
</dbReference>
<comment type="pathway">
    <text evidence="3">Cofactor biosynthesis; tetrahydrofolate biosynthesis; 7,8-dihydrofolate from 2-amino-4-hydroxy-6-hydroxymethyl-7,8-dihydropteridine diphosphate and 4-aminobenzoate: step 2/2.</text>
</comment>
<dbReference type="HOGENOM" id="CLU_015869_1_1_10"/>
<gene>
    <name evidence="25" type="ordered locus">Halhy_5370</name>
</gene>
<keyword evidence="13" id="KW-0460">Magnesium</keyword>
<evidence type="ECO:0000313" key="25">
    <source>
        <dbReference type="EMBL" id="AEE53195.1"/>
    </source>
</evidence>
<evidence type="ECO:0000256" key="9">
    <source>
        <dbReference type="ARBA" id="ARBA00022598"/>
    </source>
</evidence>
<feature type="domain" description="Mur ligase central" evidence="24">
    <location>
        <begin position="51"/>
        <end position="270"/>
    </location>
</feature>
<dbReference type="GO" id="GO:0004326">
    <property type="term" value="F:tetrahydrofolylpolyglutamate synthase activity"/>
    <property type="evidence" value="ECO:0007669"/>
    <property type="project" value="UniProtKB-EC"/>
</dbReference>
<keyword evidence="12 22" id="KW-0067">ATP-binding</keyword>
<dbReference type="InterPro" id="IPR036565">
    <property type="entry name" value="Mur-like_cat_sf"/>
</dbReference>
<evidence type="ECO:0000256" key="17">
    <source>
        <dbReference type="ARBA" id="ARBA00032510"/>
    </source>
</evidence>
<reference evidence="25 26" key="1">
    <citation type="journal article" date="2011" name="Stand. Genomic Sci.">
        <title>Complete genome sequence of Haliscomenobacter hydrossis type strain (O).</title>
        <authorList>
            <consortium name="US DOE Joint Genome Institute (JGI-PGF)"/>
            <person name="Daligault H."/>
            <person name="Lapidus A."/>
            <person name="Zeytun A."/>
            <person name="Nolan M."/>
            <person name="Lucas S."/>
            <person name="Del Rio T.G."/>
            <person name="Tice H."/>
            <person name="Cheng J.F."/>
            <person name="Tapia R."/>
            <person name="Han C."/>
            <person name="Goodwin L."/>
            <person name="Pitluck S."/>
            <person name="Liolios K."/>
            <person name="Pagani I."/>
            <person name="Ivanova N."/>
            <person name="Huntemann M."/>
            <person name="Mavromatis K."/>
            <person name="Mikhailova N."/>
            <person name="Pati A."/>
            <person name="Chen A."/>
            <person name="Palaniappan K."/>
            <person name="Land M."/>
            <person name="Hauser L."/>
            <person name="Brambilla E.M."/>
            <person name="Rohde M."/>
            <person name="Verbarg S."/>
            <person name="Goker M."/>
            <person name="Bristow J."/>
            <person name="Eisen J.A."/>
            <person name="Markowitz V."/>
            <person name="Hugenholtz P."/>
            <person name="Kyrpides N.C."/>
            <person name="Klenk H.P."/>
            <person name="Woyke T."/>
        </authorList>
    </citation>
    <scope>NUCLEOTIDE SEQUENCE [LARGE SCALE GENOMIC DNA]</scope>
    <source>
        <strain evidence="26">ATCC 27775 / DSM 1100 / LMG 10767 / O</strain>
    </source>
</reference>
<dbReference type="Pfam" id="PF08245">
    <property type="entry name" value="Mur_ligase_M"/>
    <property type="match status" value="1"/>
</dbReference>
<evidence type="ECO:0000256" key="22">
    <source>
        <dbReference type="PIRNR" id="PIRNR001563"/>
    </source>
</evidence>
<dbReference type="EC" id="6.3.2.17" evidence="7"/>
<dbReference type="KEGG" id="hhy:Halhy_5370"/>
<evidence type="ECO:0000256" key="15">
    <source>
        <dbReference type="ARBA" id="ARBA00030048"/>
    </source>
</evidence>
<dbReference type="InterPro" id="IPR001645">
    <property type="entry name" value="Folylpolyglutamate_synth"/>
</dbReference>
<accession>F4KPZ1</accession>
<evidence type="ECO:0000256" key="8">
    <source>
        <dbReference type="ARBA" id="ARBA00019357"/>
    </source>
</evidence>
<comment type="function">
    <text evidence="2">Functions in two distinct reactions of the de novo folate biosynthetic pathway. Catalyzes the addition of a glutamate residue to dihydropteroate (7,8-dihydropteroate or H2Pte) to form dihydrofolate (7,8-dihydrofolate monoglutamate or H2Pte-Glu). Also catalyzes successive additions of L-glutamate to tetrahydrofolate or 10-formyltetrahydrofolate or 5,10-methylenetetrahydrofolate, leading to folylpolyglutamate derivatives.</text>
</comment>
<dbReference type="Proteomes" id="UP000008461">
    <property type="component" value="Chromosome"/>
</dbReference>
<dbReference type="GO" id="GO:0046872">
    <property type="term" value="F:metal ion binding"/>
    <property type="evidence" value="ECO:0007669"/>
    <property type="project" value="UniProtKB-KW"/>
</dbReference>
<dbReference type="PANTHER" id="PTHR11136">
    <property type="entry name" value="FOLYLPOLYGLUTAMATE SYNTHASE-RELATED"/>
    <property type="match status" value="1"/>
</dbReference>
<dbReference type="eggNOG" id="COG0285">
    <property type="taxonomic scope" value="Bacteria"/>
</dbReference>
<dbReference type="OrthoDB" id="9809356at2"/>
<dbReference type="NCBIfam" id="TIGR01499">
    <property type="entry name" value="folC"/>
    <property type="match status" value="1"/>
</dbReference>
<reference key="2">
    <citation type="submission" date="2011-04" db="EMBL/GenBank/DDBJ databases">
        <title>Complete sequence of chromosome of Haliscomenobacter hydrossis DSM 1100.</title>
        <authorList>
            <consortium name="US DOE Joint Genome Institute (JGI-PGF)"/>
            <person name="Lucas S."/>
            <person name="Han J."/>
            <person name="Lapidus A."/>
            <person name="Bruce D."/>
            <person name="Goodwin L."/>
            <person name="Pitluck S."/>
            <person name="Peters L."/>
            <person name="Kyrpides N."/>
            <person name="Mavromatis K."/>
            <person name="Ivanova N."/>
            <person name="Ovchinnikova G."/>
            <person name="Pagani I."/>
            <person name="Daligault H."/>
            <person name="Detter J.C."/>
            <person name="Han C."/>
            <person name="Land M."/>
            <person name="Hauser L."/>
            <person name="Markowitz V."/>
            <person name="Cheng J.-F."/>
            <person name="Hugenholtz P."/>
            <person name="Woyke T."/>
            <person name="Wu D."/>
            <person name="Verbarg S."/>
            <person name="Frueling A."/>
            <person name="Brambilla E."/>
            <person name="Klenk H.-P."/>
            <person name="Eisen J.A."/>
        </authorList>
    </citation>
    <scope>NUCLEOTIDE SEQUENCE</scope>
    <source>
        <strain>DSM 1100</strain>
    </source>
</reference>
<keyword evidence="14" id="KW-0289">Folate biosynthesis</keyword>
<evidence type="ECO:0000256" key="3">
    <source>
        <dbReference type="ARBA" id="ARBA00004799"/>
    </source>
</evidence>
<dbReference type="FunFam" id="3.40.1190.10:FF:000011">
    <property type="entry name" value="Folylpolyglutamate synthase/dihydrofolate synthase"/>
    <property type="match status" value="1"/>
</dbReference>
<feature type="domain" description="Mur ligase C-terminal" evidence="23">
    <location>
        <begin position="302"/>
        <end position="419"/>
    </location>
</feature>
<evidence type="ECO:0000259" key="23">
    <source>
        <dbReference type="Pfam" id="PF02875"/>
    </source>
</evidence>
<comment type="catalytic activity">
    <reaction evidence="20">
        <text>(6R)-5,10-methylenetetrahydrofolyl-(gamma-L-Glu)(n) + L-glutamate + ATP = (6R)-5,10-methylenetetrahydrofolyl-(gamma-L-Glu)(n+1) + ADP + phosphate + H(+)</text>
        <dbReference type="Rhea" id="RHEA:51912"/>
        <dbReference type="Rhea" id="RHEA-COMP:13257"/>
        <dbReference type="Rhea" id="RHEA-COMP:13258"/>
        <dbReference type="ChEBI" id="CHEBI:15378"/>
        <dbReference type="ChEBI" id="CHEBI:29985"/>
        <dbReference type="ChEBI" id="CHEBI:30616"/>
        <dbReference type="ChEBI" id="CHEBI:43474"/>
        <dbReference type="ChEBI" id="CHEBI:136572"/>
        <dbReference type="ChEBI" id="CHEBI:456216"/>
        <dbReference type="EC" id="6.3.2.17"/>
    </reaction>
</comment>
<organism evidence="25 26">
    <name type="scientific">Haliscomenobacter hydrossis (strain ATCC 27775 / DSM 1100 / LMG 10767 / O)</name>
    <dbReference type="NCBI Taxonomy" id="760192"/>
    <lineage>
        <taxon>Bacteria</taxon>
        <taxon>Pseudomonadati</taxon>
        <taxon>Bacteroidota</taxon>
        <taxon>Saprospiria</taxon>
        <taxon>Saprospirales</taxon>
        <taxon>Haliscomenobacteraceae</taxon>
        <taxon>Haliscomenobacter</taxon>
    </lineage>
</organism>
<keyword evidence="10" id="KW-0479">Metal-binding</keyword>
<dbReference type="Pfam" id="PF02875">
    <property type="entry name" value="Mur_ligase_C"/>
    <property type="match status" value="1"/>
</dbReference>
<name>F4KPZ1_HALH1</name>
<evidence type="ECO:0000256" key="18">
    <source>
        <dbReference type="ARBA" id="ARBA00047493"/>
    </source>
</evidence>
<evidence type="ECO:0000256" key="2">
    <source>
        <dbReference type="ARBA" id="ARBA00002714"/>
    </source>
</evidence>
<comment type="pathway">
    <text evidence="4">Cofactor biosynthesis; tetrahydrofolylpolyglutamate biosynthesis.</text>
</comment>
<dbReference type="GO" id="GO:0005524">
    <property type="term" value="F:ATP binding"/>
    <property type="evidence" value="ECO:0007669"/>
    <property type="project" value="UniProtKB-KW"/>
</dbReference>
<protein>
    <recommendedName>
        <fullName evidence="8">Dihydrofolate synthase/folylpolyglutamate synthase</fullName>
        <ecNumber evidence="6">6.3.2.12</ecNumber>
        <ecNumber evidence="7">6.3.2.17</ecNumber>
    </recommendedName>
    <alternativeName>
        <fullName evidence="17">Folylpoly-gamma-glutamate synthetase-dihydrofolate synthetase</fullName>
    </alternativeName>
    <alternativeName>
        <fullName evidence="15">Folylpolyglutamate synthetase</fullName>
    </alternativeName>
    <alternativeName>
        <fullName evidence="16">Tetrahydrofolylpolyglutamate synthase</fullName>
    </alternativeName>
</protein>
<comment type="catalytic activity">
    <reaction evidence="19">
        <text>10-formyltetrahydrofolyl-(gamma-L-Glu)(n) + L-glutamate + ATP = 10-formyltetrahydrofolyl-(gamma-L-Glu)(n+1) + ADP + phosphate + H(+)</text>
        <dbReference type="Rhea" id="RHEA:51904"/>
        <dbReference type="Rhea" id="RHEA-COMP:13088"/>
        <dbReference type="Rhea" id="RHEA-COMP:14300"/>
        <dbReference type="ChEBI" id="CHEBI:15378"/>
        <dbReference type="ChEBI" id="CHEBI:29985"/>
        <dbReference type="ChEBI" id="CHEBI:30616"/>
        <dbReference type="ChEBI" id="CHEBI:43474"/>
        <dbReference type="ChEBI" id="CHEBI:134413"/>
        <dbReference type="ChEBI" id="CHEBI:456216"/>
        <dbReference type="EC" id="6.3.2.17"/>
    </reaction>
</comment>
<evidence type="ECO:0000256" key="21">
    <source>
        <dbReference type="ARBA" id="ARBA00049161"/>
    </source>
</evidence>
<dbReference type="EMBL" id="CP002691">
    <property type="protein sequence ID" value="AEE53195.1"/>
    <property type="molecule type" value="Genomic_DNA"/>
</dbReference>
<proteinExistence type="inferred from homology"/>
<evidence type="ECO:0000256" key="6">
    <source>
        <dbReference type="ARBA" id="ARBA00013023"/>
    </source>
</evidence>
<evidence type="ECO:0000256" key="11">
    <source>
        <dbReference type="ARBA" id="ARBA00022741"/>
    </source>
</evidence>
<evidence type="ECO:0000256" key="13">
    <source>
        <dbReference type="ARBA" id="ARBA00022842"/>
    </source>
</evidence>
<dbReference type="PANTHER" id="PTHR11136:SF0">
    <property type="entry name" value="DIHYDROFOLATE SYNTHETASE-RELATED"/>
    <property type="match status" value="1"/>
</dbReference>
<evidence type="ECO:0000256" key="20">
    <source>
        <dbReference type="ARBA" id="ARBA00049035"/>
    </source>
</evidence>
<evidence type="ECO:0000256" key="14">
    <source>
        <dbReference type="ARBA" id="ARBA00022909"/>
    </source>
</evidence>
<evidence type="ECO:0000256" key="16">
    <source>
        <dbReference type="ARBA" id="ARBA00030592"/>
    </source>
</evidence>
<dbReference type="GO" id="GO:0005737">
    <property type="term" value="C:cytoplasm"/>
    <property type="evidence" value="ECO:0007669"/>
    <property type="project" value="TreeGrafter"/>
</dbReference>
<evidence type="ECO:0000256" key="10">
    <source>
        <dbReference type="ARBA" id="ARBA00022723"/>
    </source>
</evidence>
<dbReference type="GO" id="GO:0008841">
    <property type="term" value="F:dihydrofolate synthase activity"/>
    <property type="evidence" value="ECO:0007669"/>
    <property type="project" value="UniProtKB-EC"/>
</dbReference>
<keyword evidence="9 22" id="KW-0436">Ligase</keyword>
<sequence length="427" mass="47812">MLYQQVLDYLYAQLPMYHRIGGAAFKKDLTNTHALLDFLGNPQQKFSTIHVGGTNGKGSTSHMLSAILQAKGLKTGLYVSPHYRDFRERIKVNGQYISRKYVIDFVEKMKPIIAEVQPSFFELTVAMAFDYFAKVKVEAAVIEVGLGGRLDSTNVIRPELSVITNISFDHMQFLGETLPEIASEKAGIIKTNVPVVIGETHPESAPVFLAKAQEEHAPIQFADQHYRAKLIGEDLYHTEFDVYQNEQLRYPALRCNLHGDYQVFNLQTVLQAVDCLPAAWGIDEKVIRTGLLDLKHLTRFMGRWQLLAQHPSIIADSAHNEAGLALAMNQLQKIPHRQLHLVIGVVKDKDLQKMIPLLPIDGIYYFAKPDIPRGLEATILQKAAAEQGRKGKAYTSVKNALKAARRKAQPEDVIYVGGSIFVLAEII</sequence>
<evidence type="ECO:0000256" key="19">
    <source>
        <dbReference type="ARBA" id="ARBA00047808"/>
    </source>
</evidence>